<protein>
    <recommendedName>
        <fullName evidence="2">UPF0102 protein IAC55_00305</fullName>
    </recommendedName>
</protein>
<dbReference type="InterPro" id="IPR011335">
    <property type="entry name" value="Restrct_endonuc-II-like"/>
</dbReference>
<evidence type="ECO:0000256" key="2">
    <source>
        <dbReference type="HAMAP-Rule" id="MF_00048"/>
    </source>
</evidence>
<dbReference type="InterPro" id="IPR003509">
    <property type="entry name" value="UPF0102_YraN-like"/>
</dbReference>
<proteinExistence type="inferred from homology"/>
<dbReference type="PANTHER" id="PTHR34039">
    <property type="entry name" value="UPF0102 PROTEIN YRAN"/>
    <property type="match status" value="1"/>
</dbReference>
<evidence type="ECO:0000313" key="4">
    <source>
        <dbReference type="Proteomes" id="UP000823611"/>
    </source>
</evidence>
<evidence type="ECO:0000313" key="3">
    <source>
        <dbReference type="EMBL" id="MBO8433746.1"/>
    </source>
</evidence>
<evidence type="ECO:0000256" key="1">
    <source>
        <dbReference type="ARBA" id="ARBA00006738"/>
    </source>
</evidence>
<dbReference type="SUPFAM" id="SSF52980">
    <property type="entry name" value="Restriction endonuclease-like"/>
    <property type="match status" value="1"/>
</dbReference>
<dbReference type="AlphaFoldDB" id="A0A9D9H2A6"/>
<comment type="caution">
    <text evidence="3">The sequence shown here is derived from an EMBL/GenBank/DDBJ whole genome shotgun (WGS) entry which is preliminary data.</text>
</comment>
<reference evidence="3" key="2">
    <citation type="journal article" date="2021" name="PeerJ">
        <title>Extensive microbial diversity within the chicken gut microbiome revealed by metagenomics and culture.</title>
        <authorList>
            <person name="Gilroy R."/>
            <person name="Ravi A."/>
            <person name="Getino M."/>
            <person name="Pursley I."/>
            <person name="Horton D.L."/>
            <person name="Alikhan N.F."/>
            <person name="Baker D."/>
            <person name="Gharbi K."/>
            <person name="Hall N."/>
            <person name="Watson M."/>
            <person name="Adriaenssens E.M."/>
            <person name="Foster-Nyarko E."/>
            <person name="Jarju S."/>
            <person name="Secka A."/>
            <person name="Antonio M."/>
            <person name="Oren A."/>
            <person name="Chaudhuri R.R."/>
            <person name="La Ragione R."/>
            <person name="Hildebrand F."/>
            <person name="Pallen M.J."/>
        </authorList>
    </citation>
    <scope>NUCLEOTIDE SEQUENCE</scope>
    <source>
        <strain evidence="3">F6-4510</strain>
    </source>
</reference>
<name>A0A9D9H2A6_9FIRM</name>
<dbReference type="Proteomes" id="UP000823611">
    <property type="component" value="Unassembled WGS sequence"/>
</dbReference>
<dbReference type="EMBL" id="JADIMX010000006">
    <property type="protein sequence ID" value="MBO8433746.1"/>
    <property type="molecule type" value="Genomic_DNA"/>
</dbReference>
<dbReference type="CDD" id="cd20736">
    <property type="entry name" value="PoNe_Nuclease"/>
    <property type="match status" value="1"/>
</dbReference>
<dbReference type="NCBIfam" id="NF009154">
    <property type="entry name" value="PRK12497.3-3"/>
    <property type="match status" value="1"/>
</dbReference>
<dbReference type="InterPro" id="IPR011856">
    <property type="entry name" value="tRNA_endonuc-like_dom_sf"/>
</dbReference>
<gene>
    <name evidence="3" type="ORF">IAC55_00305</name>
</gene>
<dbReference type="Pfam" id="PF02021">
    <property type="entry name" value="UPF0102"/>
    <property type="match status" value="1"/>
</dbReference>
<dbReference type="NCBIfam" id="NF009150">
    <property type="entry name" value="PRK12497.1-3"/>
    <property type="match status" value="1"/>
</dbReference>
<organism evidence="3 4">
    <name type="scientific">Candidatus Fimicola merdigallinarum</name>
    <dbReference type="NCBI Taxonomy" id="2840819"/>
    <lineage>
        <taxon>Bacteria</taxon>
        <taxon>Bacillati</taxon>
        <taxon>Bacillota</taxon>
        <taxon>Clostridia</taxon>
        <taxon>Lachnospirales</taxon>
        <taxon>Lachnospiraceae</taxon>
        <taxon>Lachnospiraceae incertae sedis</taxon>
        <taxon>Candidatus Fimicola</taxon>
    </lineage>
</organism>
<comment type="similarity">
    <text evidence="1 2">Belongs to the UPF0102 family.</text>
</comment>
<reference evidence="3" key="1">
    <citation type="submission" date="2020-10" db="EMBL/GenBank/DDBJ databases">
        <authorList>
            <person name="Gilroy R."/>
        </authorList>
    </citation>
    <scope>NUCLEOTIDE SEQUENCE</scope>
    <source>
        <strain evidence="3">F6-4510</strain>
    </source>
</reference>
<dbReference type="PANTHER" id="PTHR34039:SF1">
    <property type="entry name" value="UPF0102 PROTEIN YRAN"/>
    <property type="match status" value="1"/>
</dbReference>
<dbReference type="GO" id="GO:0003676">
    <property type="term" value="F:nucleic acid binding"/>
    <property type="evidence" value="ECO:0007669"/>
    <property type="project" value="InterPro"/>
</dbReference>
<accession>A0A9D9H2A6</accession>
<dbReference type="HAMAP" id="MF_00048">
    <property type="entry name" value="UPF0102"/>
    <property type="match status" value="1"/>
</dbReference>
<sequence length="118" mass="13646">MSKNKSLGDQGEEIAVNELEKQGYTIVDRNFRKKYGEIDIIAKKGDTVTFVEVKTRVNTSMGLPREAVNLKKQNRIKNTAMAYIAENQLYDTNFRFDVAEVMVLNDTVYFNYIENAFY</sequence>
<dbReference type="Gene3D" id="3.40.1350.10">
    <property type="match status" value="1"/>
</dbReference>
<dbReference type="NCBIfam" id="TIGR00252">
    <property type="entry name" value="YraN family protein"/>
    <property type="match status" value="1"/>
</dbReference>